<accession>A0A0E9TUQ8</accession>
<reference evidence="1" key="1">
    <citation type="submission" date="2014-11" db="EMBL/GenBank/DDBJ databases">
        <authorList>
            <person name="Amaro Gonzalez C."/>
        </authorList>
    </citation>
    <scope>NUCLEOTIDE SEQUENCE</scope>
</reference>
<protein>
    <submittedName>
        <fullName evidence="1">Uncharacterized protein</fullName>
    </submittedName>
</protein>
<dbReference type="EMBL" id="GBXM01052119">
    <property type="protein sequence ID" value="JAH56458.1"/>
    <property type="molecule type" value="Transcribed_RNA"/>
</dbReference>
<sequence length="55" mass="6305">MLNCFLSADIKKLSVSSLDSRLLIAFGACYWHRARAVLKNVQRAILRLRNKNENS</sequence>
<reference evidence="1" key="2">
    <citation type="journal article" date="2015" name="Fish Shellfish Immunol.">
        <title>Early steps in the European eel (Anguilla anguilla)-Vibrio vulnificus interaction in the gills: Role of the RtxA13 toxin.</title>
        <authorList>
            <person name="Callol A."/>
            <person name="Pajuelo D."/>
            <person name="Ebbesson L."/>
            <person name="Teles M."/>
            <person name="MacKenzie S."/>
            <person name="Amaro C."/>
        </authorList>
    </citation>
    <scope>NUCLEOTIDE SEQUENCE</scope>
</reference>
<proteinExistence type="predicted"/>
<name>A0A0E9TUQ8_ANGAN</name>
<dbReference type="AlphaFoldDB" id="A0A0E9TUQ8"/>
<organism evidence="1">
    <name type="scientific">Anguilla anguilla</name>
    <name type="common">European freshwater eel</name>
    <name type="synonym">Muraena anguilla</name>
    <dbReference type="NCBI Taxonomy" id="7936"/>
    <lineage>
        <taxon>Eukaryota</taxon>
        <taxon>Metazoa</taxon>
        <taxon>Chordata</taxon>
        <taxon>Craniata</taxon>
        <taxon>Vertebrata</taxon>
        <taxon>Euteleostomi</taxon>
        <taxon>Actinopterygii</taxon>
        <taxon>Neopterygii</taxon>
        <taxon>Teleostei</taxon>
        <taxon>Anguilliformes</taxon>
        <taxon>Anguillidae</taxon>
        <taxon>Anguilla</taxon>
    </lineage>
</organism>
<evidence type="ECO:0000313" key="1">
    <source>
        <dbReference type="EMBL" id="JAH56458.1"/>
    </source>
</evidence>